<comment type="function">
    <text evidence="2">Catalyzes the dismutation of two molecules of 6,7-dimethyl-8-ribityllumazine, resulting in the formation of riboflavin and 5-amino-6-(D-ribitylamino)uracil.</text>
</comment>
<dbReference type="Proteomes" id="UP001500102">
    <property type="component" value="Unassembled WGS sequence"/>
</dbReference>
<evidence type="ECO:0000256" key="9">
    <source>
        <dbReference type="NCBIfam" id="TIGR00187"/>
    </source>
</evidence>
<evidence type="ECO:0000256" key="2">
    <source>
        <dbReference type="ARBA" id="ARBA00002803"/>
    </source>
</evidence>
<dbReference type="Gene3D" id="2.40.30.20">
    <property type="match status" value="2"/>
</dbReference>
<feature type="region of interest" description="Disordered" evidence="11">
    <location>
        <begin position="207"/>
        <end position="228"/>
    </location>
</feature>
<dbReference type="NCBIfam" id="TIGR00187">
    <property type="entry name" value="ribE"/>
    <property type="match status" value="1"/>
</dbReference>
<feature type="compositionally biased region" description="Low complexity" evidence="11">
    <location>
        <begin position="207"/>
        <end position="220"/>
    </location>
</feature>
<dbReference type="PANTHER" id="PTHR21098">
    <property type="entry name" value="RIBOFLAVIN SYNTHASE ALPHA CHAIN"/>
    <property type="match status" value="1"/>
</dbReference>
<evidence type="ECO:0000313" key="14">
    <source>
        <dbReference type="Proteomes" id="UP001500102"/>
    </source>
</evidence>
<keyword evidence="6" id="KW-0686">Riboflavin biosynthesis</keyword>
<dbReference type="InterPro" id="IPR023366">
    <property type="entry name" value="ATP_synth_asu-like_sf"/>
</dbReference>
<dbReference type="PANTHER" id="PTHR21098:SF12">
    <property type="entry name" value="RIBOFLAVIN SYNTHASE"/>
    <property type="match status" value="1"/>
</dbReference>
<evidence type="ECO:0000256" key="5">
    <source>
        <dbReference type="ARBA" id="ARBA00013950"/>
    </source>
</evidence>
<comment type="caution">
    <text evidence="13">The sequence shown here is derived from an EMBL/GenBank/DDBJ whole genome shotgun (WGS) entry which is preliminary data.</text>
</comment>
<protein>
    <recommendedName>
        <fullName evidence="5 9">Riboflavin synthase</fullName>
        <ecNumber evidence="4 9">2.5.1.9</ecNumber>
    </recommendedName>
</protein>
<accession>A0ABN2ZRG3</accession>
<feature type="repeat" description="Lumazine-binding" evidence="10">
    <location>
        <begin position="98"/>
        <end position="199"/>
    </location>
</feature>
<dbReference type="InterPro" id="IPR001783">
    <property type="entry name" value="Lumazine-bd"/>
</dbReference>
<evidence type="ECO:0000256" key="10">
    <source>
        <dbReference type="PROSITE-ProRule" id="PRU00524"/>
    </source>
</evidence>
<name>A0ABN2ZRG3_9MICC</name>
<proteinExistence type="predicted"/>
<evidence type="ECO:0000256" key="7">
    <source>
        <dbReference type="ARBA" id="ARBA00022679"/>
    </source>
</evidence>
<evidence type="ECO:0000259" key="12">
    <source>
        <dbReference type="PROSITE" id="PS51177"/>
    </source>
</evidence>
<feature type="domain" description="Lumazine-binding" evidence="12">
    <location>
        <begin position="1"/>
        <end position="97"/>
    </location>
</feature>
<evidence type="ECO:0000313" key="13">
    <source>
        <dbReference type="EMBL" id="GAA2145996.1"/>
    </source>
</evidence>
<dbReference type="CDD" id="cd00402">
    <property type="entry name" value="Riboflavin_synthase_like"/>
    <property type="match status" value="1"/>
</dbReference>
<dbReference type="InterPro" id="IPR017938">
    <property type="entry name" value="Riboflavin_synthase-like_b-brl"/>
</dbReference>
<dbReference type="NCBIfam" id="NF006767">
    <property type="entry name" value="PRK09289.1"/>
    <property type="match status" value="1"/>
</dbReference>
<dbReference type="PIRSF" id="PIRSF000498">
    <property type="entry name" value="Riboflavin_syn_A"/>
    <property type="match status" value="1"/>
</dbReference>
<evidence type="ECO:0000256" key="11">
    <source>
        <dbReference type="SAM" id="MobiDB-lite"/>
    </source>
</evidence>
<dbReference type="Pfam" id="PF00677">
    <property type="entry name" value="Lum_binding"/>
    <property type="match status" value="2"/>
</dbReference>
<comment type="pathway">
    <text evidence="3">Cofactor biosynthesis; riboflavin biosynthesis; riboflavin from 2-hydroxy-3-oxobutyl phosphate and 5-amino-6-(D-ribitylamino)uracil: step 2/2.</text>
</comment>
<evidence type="ECO:0000256" key="1">
    <source>
        <dbReference type="ARBA" id="ARBA00000968"/>
    </source>
</evidence>
<feature type="domain" description="Lumazine-binding" evidence="12">
    <location>
        <begin position="98"/>
        <end position="199"/>
    </location>
</feature>
<evidence type="ECO:0000256" key="6">
    <source>
        <dbReference type="ARBA" id="ARBA00022619"/>
    </source>
</evidence>
<gene>
    <name evidence="13" type="ORF">GCM10009825_39160</name>
</gene>
<feature type="repeat" description="Lumazine-binding" evidence="10">
    <location>
        <begin position="1"/>
        <end position="97"/>
    </location>
</feature>
<keyword evidence="14" id="KW-1185">Reference proteome</keyword>
<comment type="catalytic activity">
    <reaction evidence="1">
        <text>2 6,7-dimethyl-8-(1-D-ribityl)lumazine + H(+) = 5-amino-6-(D-ribitylamino)uracil + riboflavin</text>
        <dbReference type="Rhea" id="RHEA:20772"/>
        <dbReference type="ChEBI" id="CHEBI:15378"/>
        <dbReference type="ChEBI" id="CHEBI:15934"/>
        <dbReference type="ChEBI" id="CHEBI:57986"/>
        <dbReference type="ChEBI" id="CHEBI:58201"/>
        <dbReference type="EC" id="2.5.1.9"/>
    </reaction>
</comment>
<evidence type="ECO:0000256" key="3">
    <source>
        <dbReference type="ARBA" id="ARBA00004887"/>
    </source>
</evidence>
<dbReference type="EC" id="2.5.1.9" evidence="4 9"/>
<sequence length="228" mass="23323">MFTGIIAEQGKVLSVERNGDVSATVRLHAPGTTDGLALGGSIAVNGVCLTATQIDGKDFSVDVMGETLNRSTIGELTAGDPVNLERCVPAGGRLDGHVVQGHVDGVGQLLEREGLGNWDRLRFGVPAGLARYIAEKGSIAVDGVSLTVTAVSPANDPAPWFEVGLIPTTLTETGLGGKPLGGRVNLEVDVLAKYTERLLSFASGTSPAAHRASSAPAEEAALTDGAAK</sequence>
<keyword evidence="8" id="KW-0677">Repeat</keyword>
<reference evidence="13 14" key="1">
    <citation type="journal article" date="2019" name="Int. J. Syst. Evol. Microbiol.">
        <title>The Global Catalogue of Microorganisms (GCM) 10K type strain sequencing project: providing services to taxonomists for standard genome sequencing and annotation.</title>
        <authorList>
            <consortium name="The Broad Institute Genomics Platform"/>
            <consortium name="The Broad Institute Genome Sequencing Center for Infectious Disease"/>
            <person name="Wu L."/>
            <person name="Ma J."/>
        </authorList>
    </citation>
    <scope>NUCLEOTIDE SEQUENCE [LARGE SCALE GENOMIC DNA]</scope>
    <source>
        <strain evidence="13 14">JCM 15921</strain>
    </source>
</reference>
<organism evidence="13 14">
    <name type="scientific">Arthrobacter humicola</name>
    <dbReference type="NCBI Taxonomy" id="409291"/>
    <lineage>
        <taxon>Bacteria</taxon>
        <taxon>Bacillati</taxon>
        <taxon>Actinomycetota</taxon>
        <taxon>Actinomycetes</taxon>
        <taxon>Micrococcales</taxon>
        <taxon>Micrococcaceae</taxon>
        <taxon>Arthrobacter</taxon>
    </lineage>
</organism>
<evidence type="ECO:0000256" key="4">
    <source>
        <dbReference type="ARBA" id="ARBA00012827"/>
    </source>
</evidence>
<dbReference type="InterPro" id="IPR026017">
    <property type="entry name" value="Lumazine-bd_dom"/>
</dbReference>
<evidence type="ECO:0000256" key="8">
    <source>
        <dbReference type="ARBA" id="ARBA00022737"/>
    </source>
</evidence>
<dbReference type="EMBL" id="BAAAQB010000041">
    <property type="protein sequence ID" value="GAA2145996.1"/>
    <property type="molecule type" value="Genomic_DNA"/>
</dbReference>
<dbReference type="SUPFAM" id="SSF63380">
    <property type="entry name" value="Riboflavin synthase domain-like"/>
    <property type="match status" value="2"/>
</dbReference>
<keyword evidence="7" id="KW-0808">Transferase</keyword>
<dbReference type="RefSeq" id="WP_344368059.1">
    <property type="nucleotide sequence ID" value="NZ_BAAAQB010000041.1"/>
</dbReference>
<dbReference type="PROSITE" id="PS51177">
    <property type="entry name" value="LUMAZINE_BIND"/>
    <property type="match status" value="2"/>
</dbReference>